<keyword evidence="4 7" id="KW-0133">Cell shape</keyword>
<gene>
    <name evidence="9" type="ORF">ACFSCW_03000</name>
</gene>
<keyword evidence="5 7" id="KW-0573">Peptidoglycan synthesis</keyword>
<feature type="active site" description="Proton donor/acceptor" evidence="7">
    <location>
        <position position="151"/>
    </location>
</feature>
<dbReference type="RefSeq" id="WP_380886749.1">
    <property type="nucleotide sequence ID" value="NZ_JBHUDY010000001.1"/>
</dbReference>
<evidence type="ECO:0000256" key="3">
    <source>
        <dbReference type="ARBA" id="ARBA00022679"/>
    </source>
</evidence>
<evidence type="ECO:0000256" key="4">
    <source>
        <dbReference type="ARBA" id="ARBA00022960"/>
    </source>
</evidence>
<organism evidence="9 10">
    <name type="scientific">Sphingomonas tabacisoli</name>
    <dbReference type="NCBI Taxonomy" id="2249466"/>
    <lineage>
        <taxon>Bacteria</taxon>
        <taxon>Pseudomonadati</taxon>
        <taxon>Pseudomonadota</taxon>
        <taxon>Alphaproteobacteria</taxon>
        <taxon>Sphingomonadales</taxon>
        <taxon>Sphingomonadaceae</taxon>
        <taxon>Sphingomonas</taxon>
    </lineage>
</organism>
<feature type="domain" description="L,D-TPase catalytic" evidence="8">
    <location>
        <begin position="79"/>
        <end position="188"/>
    </location>
</feature>
<dbReference type="InterPro" id="IPR038063">
    <property type="entry name" value="Transpep_catalytic_dom"/>
</dbReference>
<evidence type="ECO:0000256" key="5">
    <source>
        <dbReference type="ARBA" id="ARBA00022984"/>
    </source>
</evidence>
<evidence type="ECO:0000313" key="10">
    <source>
        <dbReference type="Proteomes" id="UP001597115"/>
    </source>
</evidence>
<keyword evidence="10" id="KW-1185">Reference proteome</keyword>
<dbReference type="Proteomes" id="UP001597115">
    <property type="component" value="Unassembled WGS sequence"/>
</dbReference>
<dbReference type="InterPro" id="IPR050979">
    <property type="entry name" value="LD-transpeptidase"/>
</dbReference>
<evidence type="ECO:0000256" key="2">
    <source>
        <dbReference type="ARBA" id="ARBA00005992"/>
    </source>
</evidence>
<comment type="similarity">
    <text evidence="2">Belongs to the YkuD family.</text>
</comment>
<evidence type="ECO:0000256" key="6">
    <source>
        <dbReference type="ARBA" id="ARBA00023316"/>
    </source>
</evidence>
<evidence type="ECO:0000259" key="8">
    <source>
        <dbReference type="PROSITE" id="PS52029"/>
    </source>
</evidence>
<accession>A0ABW4HZI9</accession>
<dbReference type="Gene3D" id="2.40.440.10">
    <property type="entry name" value="L,D-transpeptidase catalytic domain-like"/>
    <property type="match status" value="1"/>
</dbReference>
<keyword evidence="3" id="KW-0808">Transferase</keyword>
<dbReference type="SUPFAM" id="SSF141523">
    <property type="entry name" value="L,D-transpeptidase catalytic domain-like"/>
    <property type="match status" value="1"/>
</dbReference>
<keyword evidence="6 7" id="KW-0961">Cell wall biogenesis/degradation</keyword>
<feature type="active site" description="Nucleophile" evidence="7">
    <location>
        <position position="164"/>
    </location>
</feature>
<dbReference type="EMBL" id="JBHUDY010000001">
    <property type="protein sequence ID" value="MFD1610765.1"/>
    <property type="molecule type" value="Genomic_DNA"/>
</dbReference>
<sequence length="188" mass="19566">MSVTAEAAAGWGARALVVIALVAGFARAGAPHYVAPAPGPPAGLELAGAPQPVTSLLAVPGRMQYGQSVWNEGKAAGPVWVRVDRRAQLISVFRGGDEIGTAVILYGAPSKPTPAGRYPVLAKMRDHRSATYNNADMPFTLRLTGDGVSIHAANVLEGRATHGCIGVPEDFARRLFHAVKVGDPVVIV</sequence>
<dbReference type="PANTHER" id="PTHR30582">
    <property type="entry name" value="L,D-TRANSPEPTIDASE"/>
    <property type="match status" value="1"/>
</dbReference>
<reference evidence="10" key="1">
    <citation type="journal article" date="2019" name="Int. J. Syst. Evol. Microbiol.">
        <title>The Global Catalogue of Microorganisms (GCM) 10K type strain sequencing project: providing services to taxonomists for standard genome sequencing and annotation.</title>
        <authorList>
            <consortium name="The Broad Institute Genomics Platform"/>
            <consortium name="The Broad Institute Genome Sequencing Center for Infectious Disease"/>
            <person name="Wu L."/>
            <person name="Ma J."/>
        </authorList>
    </citation>
    <scope>NUCLEOTIDE SEQUENCE [LARGE SCALE GENOMIC DNA]</scope>
    <source>
        <strain evidence="10">CGMCC 1.16275</strain>
    </source>
</reference>
<proteinExistence type="inferred from homology"/>
<dbReference type="CDD" id="cd16913">
    <property type="entry name" value="YkuD_like"/>
    <property type="match status" value="1"/>
</dbReference>
<dbReference type="PROSITE" id="PS52029">
    <property type="entry name" value="LD_TPASE"/>
    <property type="match status" value="1"/>
</dbReference>
<dbReference type="PANTHER" id="PTHR30582:SF2">
    <property type="entry name" value="L,D-TRANSPEPTIDASE YCIB-RELATED"/>
    <property type="match status" value="1"/>
</dbReference>
<evidence type="ECO:0000256" key="7">
    <source>
        <dbReference type="PROSITE-ProRule" id="PRU01373"/>
    </source>
</evidence>
<comment type="caution">
    <text evidence="9">The sequence shown here is derived from an EMBL/GenBank/DDBJ whole genome shotgun (WGS) entry which is preliminary data.</text>
</comment>
<evidence type="ECO:0000256" key="1">
    <source>
        <dbReference type="ARBA" id="ARBA00004752"/>
    </source>
</evidence>
<dbReference type="Pfam" id="PF03734">
    <property type="entry name" value="YkuD"/>
    <property type="match status" value="1"/>
</dbReference>
<evidence type="ECO:0000313" key="9">
    <source>
        <dbReference type="EMBL" id="MFD1610765.1"/>
    </source>
</evidence>
<dbReference type="InterPro" id="IPR005490">
    <property type="entry name" value="LD_TPept_cat_dom"/>
</dbReference>
<comment type="pathway">
    <text evidence="1 7">Cell wall biogenesis; peptidoglycan biosynthesis.</text>
</comment>
<protein>
    <submittedName>
        <fullName evidence="9">L,D-transpeptidase family protein</fullName>
    </submittedName>
</protein>
<name>A0ABW4HZI9_9SPHN</name>